<dbReference type="EMBL" id="JASSZA010000009">
    <property type="protein sequence ID" value="KAK2101248.1"/>
    <property type="molecule type" value="Genomic_DNA"/>
</dbReference>
<feature type="region of interest" description="Disordered" evidence="1">
    <location>
        <begin position="210"/>
        <end position="229"/>
    </location>
</feature>
<gene>
    <name evidence="2" type="ORF">P7K49_018914</name>
</gene>
<feature type="region of interest" description="Disordered" evidence="1">
    <location>
        <begin position="1"/>
        <end position="29"/>
    </location>
</feature>
<name>A0ABQ9UVZ9_SAGOE</name>
<dbReference type="Proteomes" id="UP001266305">
    <property type="component" value="Unassembled WGS sequence"/>
</dbReference>
<dbReference type="PRINTS" id="PR01217">
    <property type="entry name" value="PRICHEXTENSN"/>
</dbReference>
<evidence type="ECO:0000313" key="3">
    <source>
        <dbReference type="Proteomes" id="UP001266305"/>
    </source>
</evidence>
<proteinExistence type="predicted"/>
<reference evidence="2 3" key="1">
    <citation type="submission" date="2023-05" db="EMBL/GenBank/DDBJ databases">
        <title>B98-5 Cell Line De Novo Hybrid Assembly: An Optical Mapping Approach.</title>
        <authorList>
            <person name="Kananen K."/>
            <person name="Auerbach J.A."/>
            <person name="Kautto E."/>
            <person name="Blachly J.S."/>
        </authorList>
    </citation>
    <scope>NUCLEOTIDE SEQUENCE [LARGE SCALE GENOMIC DNA]</scope>
    <source>
        <strain evidence="2">B95-8</strain>
        <tissue evidence="2">Cell line</tissue>
    </source>
</reference>
<comment type="caution">
    <text evidence="2">The sequence shown here is derived from an EMBL/GenBank/DDBJ whole genome shotgun (WGS) entry which is preliminary data.</text>
</comment>
<evidence type="ECO:0000256" key="1">
    <source>
        <dbReference type="SAM" id="MobiDB-lite"/>
    </source>
</evidence>
<sequence length="229" mass="24826">MHPLLRDRDTRTFPHSRPPRPEPGGISLSCPLKITNPPTAPTPPTFRAHCRPPRPSVPTAVPPDLRCPLPSPPLTFGARCRPPADLRCPLPSPLTFGAHCHPPDLRCPLPSPLTFCAHCRPPDLRCPLPSPLTFCAHCRPPRPSVPTAVPPTFGAHCRPPRPSVPTAVPPDLRCPLPSIALGVLSQAVAVVTGAFFPLLEPQAQTHLLRDPRRNNRQKNSDGGHHCPCH</sequence>
<keyword evidence="3" id="KW-1185">Reference proteome</keyword>
<feature type="compositionally biased region" description="Basic and acidic residues" evidence="1">
    <location>
        <begin position="1"/>
        <end position="12"/>
    </location>
</feature>
<protein>
    <submittedName>
        <fullName evidence="2">Uncharacterized protein</fullName>
    </submittedName>
</protein>
<evidence type="ECO:0000313" key="2">
    <source>
        <dbReference type="EMBL" id="KAK2101248.1"/>
    </source>
</evidence>
<organism evidence="2 3">
    <name type="scientific">Saguinus oedipus</name>
    <name type="common">Cotton-top tamarin</name>
    <name type="synonym">Oedipomidas oedipus</name>
    <dbReference type="NCBI Taxonomy" id="9490"/>
    <lineage>
        <taxon>Eukaryota</taxon>
        <taxon>Metazoa</taxon>
        <taxon>Chordata</taxon>
        <taxon>Craniata</taxon>
        <taxon>Vertebrata</taxon>
        <taxon>Euteleostomi</taxon>
        <taxon>Mammalia</taxon>
        <taxon>Eutheria</taxon>
        <taxon>Euarchontoglires</taxon>
        <taxon>Primates</taxon>
        <taxon>Haplorrhini</taxon>
        <taxon>Platyrrhini</taxon>
        <taxon>Cebidae</taxon>
        <taxon>Callitrichinae</taxon>
        <taxon>Saguinus</taxon>
    </lineage>
</organism>
<accession>A0ABQ9UVZ9</accession>